<feature type="binding site" evidence="10">
    <location>
        <position position="536"/>
    </location>
    <ligand>
        <name>acetyl-CoA</name>
        <dbReference type="ChEBI" id="CHEBI:57288"/>
    </ligand>
</feature>
<keyword evidence="4 10" id="KW-0816">Tricarboxylic acid cycle</keyword>
<dbReference type="STRING" id="1514904.SU32_04235"/>
<comment type="similarity">
    <text evidence="10 13">Belongs to the malate synthase family. GlcB subfamily.</text>
</comment>
<dbReference type="NCBIfam" id="NF002825">
    <property type="entry name" value="PRK02999.1"/>
    <property type="match status" value="1"/>
</dbReference>
<proteinExistence type="inferred from homology"/>
<dbReference type="OrthoDB" id="9762054at2"/>
<evidence type="ECO:0000259" key="14">
    <source>
        <dbReference type="Pfam" id="PF01274"/>
    </source>
</evidence>
<dbReference type="SUPFAM" id="SSF51645">
    <property type="entry name" value="Malate synthase G"/>
    <property type="match status" value="1"/>
</dbReference>
<evidence type="ECO:0000256" key="12">
    <source>
        <dbReference type="PIRSR" id="PIRSR601465-50"/>
    </source>
</evidence>
<dbReference type="Pfam" id="PF20659">
    <property type="entry name" value="MS_C"/>
    <property type="match status" value="1"/>
</dbReference>
<feature type="binding site" evidence="10">
    <location>
        <position position="427"/>
    </location>
    <ligand>
        <name>Mg(2+)</name>
        <dbReference type="ChEBI" id="CHEBI:18420"/>
    </ligand>
</feature>
<evidence type="ECO:0000256" key="10">
    <source>
        <dbReference type="HAMAP-Rule" id="MF_00641"/>
    </source>
</evidence>
<feature type="domain" description="Malate synthase G alpha-beta insertion" evidence="16">
    <location>
        <begin position="156"/>
        <end position="229"/>
    </location>
</feature>
<dbReference type="GO" id="GO:0009436">
    <property type="term" value="P:glyoxylate catabolic process"/>
    <property type="evidence" value="ECO:0007669"/>
    <property type="project" value="TreeGrafter"/>
</dbReference>
<dbReference type="GO" id="GO:0004474">
    <property type="term" value="F:malate synthase activity"/>
    <property type="evidence" value="ECO:0007669"/>
    <property type="project" value="UniProtKB-UniRule"/>
</dbReference>
<keyword evidence="2 10" id="KW-0329">Glyoxylate bypass</keyword>
<dbReference type="Gene3D" id="1.20.1220.12">
    <property type="entry name" value="Malate synthase, domain III"/>
    <property type="match status" value="1"/>
</dbReference>
<dbReference type="InterPro" id="IPR048356">
    <property type="entry name" value="MS_N"/>
</dbReference>
<dbReference type="UniPathway" id="UPA00703">
    <property type="reaction ID" value="UER00720"/>
</dbReference>
<protein>
    <recommendedName>
        <fullName evidence="10 11">Malate synthase G</fullName>
        <ecNumber evidence="10 11">2.3.3.9</ecNumber>
    </recommendedName>
</protein>
<feature type="binding site" evidence="10">
    <location>
        <position position="308"/>
    </location>
    <ligand>
        <name>acetyl-CoA</name>
        <dbReference type="ChEBI" id="CHEBI:57288"/>
    </ligand>
</feature>
<dbReference type="PATRIC" id="fig|1514904.3.peg.2732"/>
<feature type="binding site" evidence="10">
    <location>
        <begin position="452"/>
        <end position="455"/>
    </location>
    <ligand>
        <name>glyoxylate</name>
        <dbReference type="ChEBI" id="CHEBI:36655"/>
    </ligand>
</feature>
<keyword evidence="5 10" id="KW-0808">Transferase</keyword>
<dbReference type="InterPro" id="IPR048357">
    <property type="entry name" value="MSG_insertion"/>
</dbReference>
<organism evidence="18 19">
    <name type="scientific">Ahrensia marina</name>
    <dbReference type="NCBI Taxonomy" id="1514904"/>
    <lineage>
        <taxon>Bacteria</taxon>
        <taxon>Pseudomonadati</taxon>
        <taxon>Pseudomonadota</taxon>
        <taxon>Alphaproteobacteria</taxon>
        <taxon>Hyphomicrobiales</taxon>
        <taxon>Ahrensiaceae</taxon>
        <taxon>Ahrensia</taxon>
    </lineage>
</organism>
<dbReference type="AlphaFoldDB" id="A0A0N0VLX8"/>
<feature type="binding site" evidence="10">
    <location>
        <position position="117"/>
    </location>
    <ligand>
        <name>acetyl-CoA</name>
        <dbReference type="ChEBI" id="CHEBI:57288"/>
    </ligand>
</feature>
<dbReference type="GO" id="GO:0006099">
    <property type="term" value="P:tricarboxylic acid cycle"/>
    <property type="evidence" value="ECO:0007669"/>
    <property type="project" value="UniProtKB-KW"/>
</dbReference>
<feature type="active site" description="Proton acceptor" evidence="10 12">
    <location>
        <position position="335"/>
    </location>
</feature>
<evidence type="ECO:0000256" key="3">
    <source>
        <dbReference type="ARBA" id="ARBA00022490"/>
    </source>
</evidence>
<evidence type="ECO:0000259" key="15">
    <source>
        <dbReference type="Pfam" id="PF20656"/>
    </source>
</evidence>
<dbReference type="InterPro" id="IPR006253">
    <property type="entry name" value="Malate_synthG"/>
</dbReference>
<gene>
    <name evidence="10" type="primary">glcB</name>
    <name evidence="18" type="ORF">SU32_04235</name>
</gene>
<evidence type="ECO:0000256" key="6">
    <source>
        <dbReference type="ARBA" id="ARBA00022723"/>
    </source>
</evidence>
<feature type="binding site" evidence="10">
    <location>
        <position position="455"/>
    </location>
    <ligand>
        <name>Mg(2+)</name>
        <dbReference type="ChEBI" id="CHEBI:18420"/>
    </ligand>
</feature>
<evidence type="ECO:0000313" key="18">
    <source>
        <dbReference type="EMBL" id="KPB02214.1"/>
    </source>
</evidence>
<evidence type="ECO:0000256" key="2">
    <source>
        <dbReference type="ARBA" id="ARBA00022435"/>
    </source>
</evidence>
<comment type="function">
    <text evidence="10">Involved in the glycolate utilization. Catalyzes the condensation and subsequent hydrolysis of acetyl-coenzyme A (acetyl-CoA) and glyoxylate to form malate and CoA.</text>
</comment>
<evidence type="ECO:0000313" key="19">
    <source>
        <dbReference type="Proteomes" id="UP000038011"/>
    </source>
</evidence>
<evidence type="ECO:0000256" key="11">
    <source>
        <dbReference type="NCBIfam" id="TIGR01345"/>
    </source>
</evidence>
<accession>A0A0N0VLX8</accession>
<feature type="modified residue" description="Cysteine sulfenic acid (-SOH)" evidence="10">
    <location>
        <position position="612"/>
    </location>
</feature>
<dbReference type="InterPro" id="IPR011076">
    <property type="entry name" value="Malate_synth_sf"/>
</dbReference>
<comment type="caution">
    <text evidence="10">Lacks conserved residue(s) required for the propagation of feature annotation.</text>
</comment>
<dbReference type="InterPro" id="IPR048355">
    <property type="entry name" value="MS_C"/>
</dbReference>
<dbReference type="EC" id="2.3.3.9" evidence="10 11"/>
<comment type="subunit">
    <text evidence="10">Monomer.</text>
</comment>
<dbReference type="Pfam" id="PF20658">
    <property type="entry name" value="MSG_insertion"/>
    <property type="match status" value="1"/>
</dbReference>
<dbReference type="PANTHER" id="PTHR42739:SF1">
    <property type="entry name" value="MALATE SYNTHASE G"/>
    <property type="match status" value="1"/>
</dbReference>
<dbReference type="InterPro" id="IPR044856">
    <property type="entry name" value="Malate_synth_C_sf"/>
</dbReference>
<reference evidence="18 19" key="1">
    <citation type="submission" date="2015-01" db="EMBL/GenBank/DDBJ databases">
        <title>Ahrensia donghaiensis sp. nov., a novel dimethylsulphoniopropionate-cleavage bacterium isolated from seawater and emended descriptions of the genus Ahrensia and Ahrensia kielensis.</title>
        <authorList>
            <person name="Liu J."/>
        </authorList>
    </citation>
    <scope>NUCLEOTIDE SEQUENCE [LARGE SCALE GENOMIC DNA]</scope>
    <source>
        <strain evidence="18 19">LZD062</strain>
    </source>
</reference>
<evidence type="ECO:0000256" key="13">
    <source>
        <dbReference type="RuleBase" id="RU003572"/>
    </source>
</evidence>
<sequence length="717" mass="79015">MSAPIDKFGLQVSPILHDFLENEALKGTGIDSDTFWQSFADIVHDLAPKNRELLAKRENLQTQLDDWYKKNGAPSDLEAYKSFLSEIGYLVPEGEKFSVDTRNVDPEIAKVAGPQLVVPIMNARFALNAANARWGSLYDALYGTDAIGDLPQSKEYYEARGARVIKWAKGFLDSSVPLANTQWANAAGFKIEDGALVILTEDGQSALDNPSQFTGYKGDADAPRALMFVKNGMHVGIHINADHQIGKTDPAHISDVWLESALTAIMDCEDSVAAVDAEDKALVYRNWLGLMRGDLEESFEKGGKTITRALHPDLEFTAPDGSEMSLKGRSLMLIRNVGHLMTNPAIHDRDGNEVPEGIMDAMFTALIALYDIGENGRFANSAEGSMYVVKPKMHGPEEVAFAVEIFDRVEAAIGMKPNTIKMGIMDEERRTTVNLKECIRAAKHRVVFINTGFLDRTGDEMHTSMEAGPMMRKGDMKQATWIGAYEDWNVDIGLECGLAGHAQIGKGMWAMPDLMHAMLEQKIGHPEAGANCAWVPSPTAATLHATHYHEVDVHDVQATLANRDRAKLDDLLSIPVVSRPNWTPEDIQHELDNNAQGILGYVVRWVDQGVGCSKVPDINNVGLMEDRATCRISSQHMANWLHHGVATKEQIVDTMKKMAKVVDKQNANDPAYTPMADDFDGSIAFQAALELVLDGRAQPSGYTEPVLHRRRLELKAS</sequence>
<dbReference type="Proteomes" id="UP000038011">
    <property type="component" value="Unassembled WGS sequence"/>
</dbReference>
<keyword evidence="7 10" id="KW-0460">Magnesium</keyword>
<dbReference type="HAMAP" id="MF_00641">
    <property type="entry name" value="Malate_synth_G"/>
    <property type="match status" value="1"/>
</dbReference>
<keyword evidence="19" id="KW-1185">Reference proteome</keyword>
<dbReference type="PANTHER" id="PTHR42739">
    <property type="entry name" value="MALATE SYNTHASE G"/>
    <property type="match status" value="1"/>
</dbReference>
<dbReference type="InterPro" id="IPR001465">
    <property type="entry name" value="Malate_synthase_TIM"/>
</dbReference>
<feature type="active site" description="Proton donor" evidence="10 12">
    <location>
        <position position="626"/>
    </location>
</feature>
<dbReference type="GO" id="GO:0006097">
    <property type="term" value="P:glyoxylate cycle"/>
    <property type="evidence" value="ECO:0007669"/>
    <property type="project" value="UniProtKB-UniRule"/>
</dbReference>
<evidence type="ECO:0000259" key="16">
    <source>
        <dbReference type="Pfam" id="PF20658"/>
    </source>
</evidence>
<dbReference type="RefSeq" id="WP_053998103.1">
    <property type="nucleotide sequence ID" value="NZ_JXMU01000004.1"/>
</dbReference>
<name>A0A0N0VLX8_9HYPH</name>
<feature type="domain" description="Malate synthase N-terminal" evidence="15">
    <location>
        <begin position="18"/>
        <end position="71"/>
    </location>
</feature>
<dbReference type="GO" id="GO:0000287">
    <property type="term" value="F:magnesium ion binding"/>
    <property type="evidence" value="ECO:0007669"/>
    <property type="project" value="TreeGrafter"/>
</dbReference>
<evidence type="ECO:0000256" key="9">
    <source>
        <dbReference type="ARBA" id="ARBA00047918"/>
    </source>
</evidence>
<dbReference type="NCBIfam" id="TIGR01345">
    <property type="entry name" value="malate_syn_G"/>
    <property type="match status" value="1"/>
</dbReference>
<comment type="cofactor">
    <cofactor evidence="1 10">
        <name>Mg(2+)</name>
        <dbReference type="ChEBI" id="CHEBI:18420"/>
    </cofactor>
</comment>
<dbReference type="Pfam" id="PF01274">
    <property type="entry name" value="MS_TIM-barrel"/>
    <property type="match status" value="1"/>
</dbReference>
<comment type="pathway">
    <text evidence="10 13">Carbohydrate metabolism; glyoxylate cycle; (S)-malate from isocitrate: step 2/2.</text>
</comment>
<feature type="domain" description="Malate synthase TIM barrel" evidence="14">
    <location>
        <begin position="332"/>
        <end position="573"/>
    </location>
</feature>
<feature type="domain" description="Malate synthase C-terminal" evidence="17">
    <location>
        <begin position="587"/>
        <end position="681"/>
    </location>
</feature>
<keyword evidence="6 10" id="KW-0479">Metal-binding</keyword>
<keyword evidence="18" id="KW-0012">Acyltransferase</keyword>
<dbReference type="Pfam" id="PF20656">
    <property type="entry name" value="MS_N"/>
    <property type="match status" value="1"/>
</dbReference>
<evidence type="ECO:0000256" key="7">
    <source>
        <dbReference type="ARBA" id="ARBA00022842"/>
    </source>
</evidence>
<feature type="binding site" evidence="10">
    <location>
        <position position="427"/>
    </location>
    <ligand>
        <name>glyoxylate</name>
        <dbReference type="ChEBI" id="CHEBI:36655"/>
    </ligand>
</feature>
<dbReference type="GO" id="GO:0005829">
    <property type="term" value="C:cytosol"/>
    <property type="evidence" value="ECO:0007669"/>
    <property type="project" value="TreeGrafter"/>
</dbReference>
<dbReference type="Gene3D" id="3.20.20.360">
    <property type="entry name" value="Malate synthase, domain 3"/>
    <property type="match status" value="2"/>
</dbReference>
<evidence type="ECO:0000256" key="5">
    <source>
        <dbReference type="ARBA" id="ARBA00022679"/>
    </source>
</evidence>
<comment type="caution">
    <text evidence="18">The sequence shown here is derived from an EMBL/GenBank/DDBJ whole genome shotgun (WGS) entry which is preliminary data.</text>
</comment>
<feature type="binding site" evidence="10">
    <location>
        <begin position="124"/>
        <end position="125"/>
    </location>
    <ligand>
        <name>acetyl-CoA</name>
        <dbReference type="ChEBI" id="CHEBI:57288"/>
    </ligand>
</feature>
<feature type="binding site" evidence="10">
    <location>
        <position position="271"/>
    </location>
    <ligand>
        <name>acetyl-CoA</name>
        <dbReference type="ChEBI" id="CHEBI:57288"/>
    </ligand>
</feature>
<keyword evidence="8 10" id="KW-0558">Oxidation</keyword>
<comment type="catalytic activity">
    <reaction evidence="9 10 13">
        <text>glyoxylate + acetyl-CoA + H2O = (S)-malate + CoA + H(+)</text>
        <dbReference type="Rhea" id="RHEA:18181"/>
        <dbReference type="ChEBI" id="CHEBI:15377"/>
        <dbReference type="ChEBI" id="CHEBI:15378"/>
        <dbReference type="ChEBI" id="CHEBI:15589"/>
        <dbReference type="ChEBI" id="CHEBI:36655"/>
        <dbReference type="ChEBI" id="CHEBI:57287"/>
        <dbReference type="ChEBI" id="CHEBI:57288"/>
        <dbReference type="EC" id="2.3.3.9"/>
    </reaction>
</comment>
<keyword evidence="3 10" id="KW-0963">Cytoplasm</keyword>
<comment type="subcellular location">
    <subcellularLocation>
        <location evidence="10 13">Cytoplasm</location>
    </subcellularLocation>
</comment>
<feature type="binding site" evidence="10">
    <location>
        <position position="335"/>
    </location>
    <ligand>
        <name>glyoxylate</name>
        <dbReference type="ChEBI" id="CHEBI:36655"/>
    </ligand>
</feature>
<evidence type="ECO:0000256" key="1">
    <source>
        <dbReference type="ARBA" id="ARBA00001946"/>
    </source>
</evidence>
<dbReference type="EMBL" id="JXMU01000004">
    <property type="protein sequence ID" value="KPB02214.1"/>
    <property type="molecule type" value="Genomic_DNA"/>
</dbReference>
<dbReference type="InterPro" id="IPR046363">
    <property type="entry name" value="MS_N_TIM-barrel_dom"/>
</dbReference>
<evidence type="ECO:0000259" key="17">
    <source>
        <dbReference type="Pfam" id="PF20659"/>
    </source>
</evidence>
<evidence type="ECO:0000256" key="8">
    <source>
        <dbReference type="ARBA" id="ARBA00023097"/>
    </source>
</evidence>
<evidence type="ECO:0000256" key="4">
    <source>
        <dbReference type="ARBA" id="ARBA00022532"/>
    </source>
</evidence>